<accession>A0ABW5C0A4</accession>
<evidence type="ECO:0000313" key="3">
    <source>
        <dbReference type="Proteomes" id="UP001597318"/>
    </source>
</evidence>
<dbReference type="RefSeq" id="WP_162987402.1">
    <property type="nucleotide sequence ID" value="NZ_CP095550.1"/>
</dbReference>
<protein>
    <submittedName>
        <fullName evidence="2">Uncharacterized protein</fullName>
    </submittedName>
</protein>
<feature type="region of interest" description="Disordered" evidence="1">
    <location>
        <begin position="1"/>
        <end position="33"/>
    </location>
</feature>
<dbReference type="Proteomes" id="UP001597318">
    <property type="component" value="Unassembled WGS sequence"/>
</dbReference>
<proteinExistence type="predicted"/>
<gene>
    <name evidence="2" type="ORF">ACFSKK_11380</name>
</gene>
<reference evidence="3" key="1">
    <citation type="journal article" date="2019" name="Int. J. Syst. Evol. Microbiol.">
        <title>The Global Catalogue of Microorganisms (GCM) 10K type strain sequencing project: providing services to taxonomists for standard genome sequencing and annotation.</title>
        <authorList>
            <consortium name="The Broad Institute Genomics Platform"/>
            <consortium name="The Broad Institute Genome Sequencing Center for Infectious Disease"/>
            <person name="Wu L."/>
            <person name="Ma J."/>
        </authorList>
    </citation>
    <scope>NUCLEOTIDE SEQUENCE [LARGE SCALE GENOMIC DNA]</scope>
    <source>
        <strain evidence="3">CGMCC 1.15474</strain>
    </source>
</reference>
<evidence type="ECO:0000256" key="1">
    <source>
        <dbReference type="SAM" id="MobiDB-lite"/>
    </source>
</evidence>
<sequence>MARGKHFNHKEKGHEPTIPKHGQEVAGKETERVGYDIEIVGTETERPVSIKVEE</sequence>
<keyword evidence="3" id="KW-1185">Reference proteome</keyword>
<organism evidence="2 3">
    <name type="scientific">Metabacillus endolithicus</name>
    <dbReference type="NCBI Taxonomy" id="1535204"/>
    <lineage>
        <taxon>Bacteria</taxon>
        <taxon>Bacillati</taxon>
        <taxon>Bacillota</taxon>
        <taxon>Bacilli</taxon>
        <taxon>Bacillales</taxon>
        <taxon>Bacillaceae</taxon>
        <taxon>Metabacillus</taxon>
    </lineage>
</organism>
<name>A0ABW5C0A4_9BACI</name>
<feature type="compositionally biased region" description="Basic and acidic residues" evidence="1">
    <location>
        <begin position="10"/>
        <end position="33"/>
    </location>
</feature>
<dbReference type="EMBL" id="JBHUIK010000002">
    <property type="protein sequence ID" value="MFD2214283.1"/>
    <property type="molecule type" value="Genomic_DNA"/>
</dbReference>
<evidence type="ECO:0000313" key="2">
    <source>
        <dbReference type="EMBL" id="MFD2214283.1"/>
    </source>
</evidence>
<comment type="caution">
    <text evidence="2">The sequence shown here is derived from an EMBL/GenBank/DDBJ whole genome shotgun (WGS) entry which is preliminary data.</text>
</comment>